<dbReference type="Proteomes" id="UP000245431">
    <property type="component" value="Plasmid PVE_plasmid"/>
</dbReference>
<dbReference type="PROSITE" id="PS51128">
    <property type="entry name" value="ZF_DKSA_2"/>
    <property type="match status" value="1"/>
</dbReference>
<sequence length="134" mass="15196">MTPEQLIDQTDDKYMGLKQTTFFRDLLLSQRRDAVARIEALRGDMAGLEKAADEVDVALIEQERQGLLSSIDRENQNLREIKLALDAIDTEEYGWCAETGEEIGLARLLSNPRSLLSVEAKHCQEIKARHQRVA</sequence>
<protein>
    <submittedName>
        <fullName evidence="3">Uncharacterized protein</fullName>
    </submittedName>
</protein>
<dbReference type="PANTHER" id="PTHR33823">
    <property type="entry name" value="RNA POLYMERASE-BINDING TRANSCRIPTION FACTOR DKSA-RELATED"/>
    <property type="match status" value="1"/>
</dbReference>
<feature type="coiled-coil region" evidence="2">
    <location>
        <begin position="31"/>
        <end position="91"/>
    </location>
</feature>
<gene>
    <name evidence="3" type="ORF">PVE_P0210</name>
</gene>
<keyword evidence="3" id="KW-0614">Plasmid</keyword>
<organism evidence="3 4">
    <name type="scientific">Pseudomonas veronii 1YdBTEX2</name>
    <dbReference type="NCBI Taxonomy" id="1295141"/>
    <lineage>
        <taxon>Bacteria</taxon>
        <taxon>Pseudomonadati</taxon>
        <taxon>Pseudomonadota</taxon>
        <taxon>Gammaproteobacteria</taxon>
        <taxon>Pseudomonadales</taxon>
        <taxon>Pseudomonadaceae</taxon>
        <taxon>Pseudomonas</taxon>
    </lineage>
</organism>
<evidence type="ECO:0000256" key="1">
    <source>
        <dbReference type="PROSITE-ProRule" id="PRU00510"/>
    </source>
</evidence>
<geneLocation type="plasmid" evidence="4">
    <name>pve_Plasmid</name>
</geneLocation>
<evidence type="ECO:0000313" key="4">
    <source>
        <dbReference type="Proteomes" id="UP000245431"/>
    </source>
</evidence>
<dbReference type="EMBL" id="LT599585">
    <property type="protein sequence ID" value="SBW85250.1"/>
    <property type="molecule type" value="Genomic_DNA"/>
</dbReference>
<proteinExistence type="predicted"/>
<dbReference type="AlphaFoldDB" id="A0A1D3KAB5"/>
<keyword evidence="2" id="KW-0175">Coiled coil</keyword>
<evidence type="ECO:0000313" key="3">
    <source>
        <dbReference type="EMBL" id="SBW85250.1"/>
    </source>
</evidence>
<dbReference type="Gene3D" id="1.20.120.910">
    <property type="entry name" value="DksA, coiled-coil domain"/>
    <property type="match status" value="1"/>
</dbReference>
<evidence type="ECO:0000256" key="2">
    <source>
        <dbReference type="SAM" id="Coils"/>
    </source>
</evidence>
<reference evidence="4" key="1">
    <citation type="submission" date="2016-07" db="EMBL/GenBank/DDBJ databases">
        <authorList>
            <person name="Florea S."/>
            <person name="Webb J.S."/>
            <person name="Jaromczyk J."/>
            <person name="Schardl C.L."/>
        </authorList>
    </citation>
    <scope>NUCLEOTIDE SEQUENCE [LARGE SCALE GENOMIC DNA]</scope>
    <source>
        <strain evidence="4">1YdBTEX2</strain>
        <plasmid evidence="4">Plasmid pve_Plasmid</plasmid>
    </source>
</reference>
<dbReference type="PANTHER" id="PTHR33823:SF2">
    <property type="entry name" value="RNA POLYMERASE-BINDING TRANSCRIPTION FACTOR DKSA"/>
    <property type="match status" value="1"/>
</dbReference>
<feature type="zinc finger region" description="dksA C4-type" evidence="1">
    <location>
        <begin position="96"/>
        <end position="120"/>
    </location>
</feature>
<dbReference type="SUPFAM" id="SSF109635">
    <property type="entry name" value="DnaK suppressor protein DksA, alpha-hairpin domain"/>
    <property type="match status" value="1"/>
</dbReference>
<dbReference type="InterPro" id="IPR037187">
    <property type="entry name" value="DnaK_N"/>
</dbReference>
<name>A0A1D3KAB5_PSEVE</name>
<dbReference type="SUPFAM" id="SSF57716">
    <property type="entry name" value="Glucocorticoid receptor-like (DNA-binding domain)"/>
    <property type="match status" value="1"/>
</dbReference>
<accession>A0A1D3KAB5</accession>